<accession>A0A920CTA9</accession>
<protein>
    <submittedName>
        <fullName evidence="2">Uncharacterized protein</fullName>
    </submittedName>
</protein>
<dbReference type="Proteomes" id="UP000682811">
    <property type="component" value="Unassembled WGS sequence"/>
</dbReference>
<organism evidence="2 3">
    <name type="scientific">Paenibacillus azoreducens</name>
    <dbReference type="NCBI Taxonomy" id="116718"/>
    <lineage>
        <taxon>Bacteria</taxon>
        <taxon>Bacillati</taxon>
        <taxon>Bacillota</taxon>
        <taxon>Bacilli</taxon>
        <taxon>Bacillales</taxon>
        <taxon>Paenibacillaceae</taxon>
        <taxon>Paenibacillus</taxon>
    </lineage>
</organism>
<dbReference type="EMBL" id="BORT01000018">
    <property type="protein sequence ID" value="GIO49014.1"/>
    <property type="molecule type" value="Genomic_DNA"/>
</dbReference>
<evidence type="ECO:0000256" key="1">
    <source>
        <dbReference type="SAM" id="MobiDB-lite"/>
    </source>
</evidence>
<evidence type="ECO:0000313" key="2">
    <source>
        <dbReference type="EMBL" id="GIO49014.1"/>
    </source>
</evidence>
<comment type="caution">
    <text evidence="2">The sequence shown here is derived from an EMBL/GenBank/DDBJ whole genome shotgun (WGS) entry which is preliminary data.</text>
</comment>
<reference evidence="2 3" key="1">
    <citation type="submission" date="2021-03" db="EMBL/GenBank/DDBJ databases">
        <title>Antimicrobial resistance genes in bacteria isolated from Japanese honey, and their potential for conferring macrolide and lincosamide resistance in the American foulbrood pathogen Paenibacillus larvae.</title>
        <authorList>
            <person name="Okamoto M."/>
            <person name="Kumagai M."/>
            <person name="Kanamori H."/>
            <person name="Takamatsu D."/>
        </authorList>
    </citation>
    <scope>NUCLEOTIDE SEQUENCE [LARGE SCALE GENOMIC DNA]</scope>
    <source>
        <strain evidence="2 3">J34TS1</strain>
    </source>
</reference>
<sequence>MRIGGFNQKGKKFEVEYSSFRSSKFKTKVYVSKHRAQLSARGGVALRVGGHLTRASAKGKSKSAKVSKYQSTLKSTLKSTKV</sequence>
<keyword evidence="3" id="KW-1185">Reference proteome</keyword>
<feature type="compositionally biased region" description="Polar residues" evidence="1">
    <location>
        <begin position="69"/>
        <end position="82"/>
    </location>
</feature>
<feature type="region of interest" description="Disordered" evidence="1">
    <location>
        <begin position="54"/>
        <end position="82"/>
    </location>
</feature>
<dbReference type="AlphaFoldDB" id="A0A920CTA9"/>
<gene>
    <name evidence="2" type="ORF">J34TS1_37790</name>
</gene>
<name>A0A920CTA9_9BACL</name>
<evidence type="ECO:0000313" key="3">
    <source>
        <dbReference type="Proteomes" id="UP000682811"/>
    </source>
</evidence>
<proteinExistence type="predicted"/>